<gene>
    <name evidence="1" type="ORF">BCY89_03635</name>
</gene>
<comment type="caution">
    <text evidence="1">The sequence shown here is derived from an EMBL/GenBank/DDBJ whole genome shotgun (WGS) entry which is preliminary data.</text>
</comment>
<accession>A0A420GBM2</accession>
<proteinExistence type="predicted"/>
<sequence>MKGYFFIVLTLLIATVSCEKEVVVKLAEGEITGKLNYKLTDDTGKGLSGLKVYIYNPGSKQDPNSPIDSAITSSVGEVNFTDLLPNNYQLRTDSINLNNNDYSVDEYVQITAGIERKKTTKVTDFSGTLIIRLLSYETRTPIQDQGVVAFPVNKIHVTSDNIADVVKSSTLKGLTDKNGYVSLKVPANQIFDFIVHHKIYGNYGWGFGSYQVAKGKTLNITLYSSFL</sequence>
<evidence type="ECO:0008006" key="3">
    <source>
        <dbReference type="Google" id="ProtNLM"/>
    </source>
</evidence>
<dbReference type="RefSeq" id="WP_120332865.1">
    <property type="nucleotide sequence ID" value="NZ_MCAQ01000001.1"/>
</dbReference>
<dbReference type="SUPFAM" id="SSF49478">
    <property type="entry name" value="Cna protein B-type domain"/>
    <property type="match status" value="1"/>
</dbReference>
<dbReference type="AlphaFoldDB" id="A0A420GBM2"/>
<organism evidence="1 2">
    <name type="scientific">Sphingobacterium siyangense</name>
    <dbReference type="NCBI Taxonomy" id="459529"/>
    <lineage>
        <taxon>Bacteria</taxon>
        <taxon>Pseudomonadati</taxon>
        <taxon>Bacteroidota</taxon>
        <taxon>Sphingobacteriia</taxon>
        <taxon>Sphingobacteriales</taxon>
        <taxon>Sphingobacteriaceae</taxon>
        <taxon>Sphingobacterium</taxon>
    </lineage>
</organism>
<dbReference type="Proteomes" id="UP000286402">
    <property type="component" value="Unassembled WGS sequence"/>
</dbReference>
<keyword evidence="2" id="KW-1185">Reference proteome</keyword>
<dbReference type="EMBL" id="MCAQ01000001">
    <property type="protein sequence ID" value="RKF42573.1"/>
    <property type="molecule type" value="Genomic_DNA"/>
</dbReference>
<reference evidence="1 2" key="1">
    <citation type="submission" date="2016-07" db="EMBL/GenBank/DDBJ databases">
        <title>Genome analysis of Sphingobacterium siyangense T12B17.</title>
        <authorList>
            <person name="Xu D."/>
            <person name="Su Y."/>
            <person name="Zheng S."/>
        </authorList>
    </citation>
    <scope>NUCLEOTIDE SEQUENCE [LARGE SCALE GENOMIC DNA]</scope>
    <source>
        <strain evidence="1 2">T12B17</strain>
    </source>
</reference>
<name>A0A420GBM2_9SPHI</name>
<dbReference type="Gene3D" id="2.60.40.10">
    <property type="entry name" value="Immunoglobulins"/>
    <property type="match status" value="1"/>
</dbReference>
<evidence type="ECO:0000313" key="1">
    <source>
        <dbReference type="EMBL" id="RKF42573.1"/>
    </source>
</evidence>
<protein>
    <recommendedName>
        <fullName evidence="3">Prealbumin-like fold domain-containing protein</fullName>
    </recommendedName>
</protein>
<evidence type="ECO:0000313" key="2">
    <source>
        <dbReference type="Proteomes" id="UP000286402"/>
    </source>
</evidence>
<dbReference type="PROSITE" id="PS51257">
    <property type="entry name" value="PROKAR_LIPOPROTEIN"/>
    <property type="match status" value="1"/>
</dbReference>
<dbReference type="InterPro" id="IPR013783">
    <property type="entry name" value="Ig-like_fold"/>
</dbReference>